<dbReference type="Proteomes" id="UP000198869">
    <property type="component" value="Unassembled WGS sequence"/>
</dbReference>
<dbReference type="PANTHER" id="PTHR43140">
    <property type="entry name" value="TYPE-1 RESTRICTION ENZYME ECOKI SPECIFICITY PROTEIN"/>
    <property type="match status" value="1"/>
</dbReference>
<dbReference type="InterPro" id="IPR044946">
    <property type="entry name" value="Restrct_endonuc_typeI_TRD_sf"/>
</dbReference>
<accession>A0A1G8LVC9</accession>
<dbReference type="EMBL" id="FNDW01000010">
    <property type="protein sequence ID" value="SDI59639.1"/>
    <property type="molecule type" value="Genomic_DNA"/>
</dbReference>
<name>A0A1G8LVC9_9FLAO</name>
<organism evidence="5 6">
    <name type="scientific">Chryseobacterium taeanense</name>
    <dbReference type="NCBI Taxonomy" id="311334"/>
    <lineage>
        <taxon>Bacteria</taxon>
        <taxon>Pseudomonadati</taxon>
        <taxon>Bacteroidota</taxon>
        <taxon>Flavobacteriia</taxon>
        <taxon>Flavobacteriales</taxon>
        <taxon>Weeksellaceae</taxon>
        <taxon>Chryseobacterium group</taxon>
        <taxon>Chryseobacterium</taxon>
    </lineage>
</organism>
<evidence type="ECO:0000256" key="1">
    <source>
        <dbReference type="ARBA" id="ARBA00010923"/>
    </source>
</evidence>
<dbReference type="SUPFAM" id="SSF116734">
    <property type="entry name" value="DNA methylase specificity domain"/>
    <property type="match status" value="2"/>
</dbReference>
<reference evidence="6" key="1">
    <citation type="submission" date="2016-10" db="EMBL/GenBank/DDBJ databases">
        <authorList>
            <person name="Varghese N."/>
            <person name="Submissions S."/>
        </authorList>
    </citation>
    <scope>NUCLEOTIDE SEQUENCE [LARGE SCALE GENOMIC DNA]</scope>
    <source>
        <strain evidence="6">DSM 17071</strain>
    </source>
</reference>
<evidence type="ECO:0000259" key="4">
    <source>
        <dbReference type="Pfam" id="PF01420"/>
    </source>
</evidence>
<keyword evidence="5" id="KW-0255">Endonuclease</keyword>
<dbReference type="RefSeq" id="WP_228400771.1">
    <property type="nucleotide sequence ID" value="NZ_FNDW01000010.1"/>
</dbReference>
<proteinExistence type="inferred from homology"/>
<keyword evidence="3" id="KW-0238">DNA-binding</keyword>
<dbReference type="InterPro" id="IPR051212">
    <property type="entry name" value="Type-I_RE_S_subunit"/>
</dbReference>
<dbReference type="AlphaFoldDB" id="A0A1G8LVC9"/>
<dbReference type="GO" id="GO:0009307">
    <property type="term" value="P:DNA restriction-modification system"/>
    <property type="evidence" value="ECO:0007669"/>
    <property type="project" value="UniProtKB-KW"/>
</dbReference>
<comment type="similarity">
    <text evidence="1">Belongs to the type-I restriction system S methylase family.</text>
</comment>
<feature type="domain" description="Type I restriction modification DNA specificity" evidence="4">
    <location>
        <begin position="6"/>
        <end position="145"/>
    </location>
</feature>
<evidence type="ECO:0000313" key="5">
    <source>
        <dbReference type="EMBL" id="SDI59639.1"/>
    </source>
</evidence>
<keyword evidence="6" id="KW-1185">Reference proteome</keyword>
<feature type="domain" description="Type I restriction modification DNA specificity" evidence="4">
    <location>
        <begin position="229"/>
        <end position="408"/>
    </location>
</feature>
<keyword evidence="5" id="KW-0540">Nuclease</keyword>
<evidence type="ECO:0000256" key="3">
    <source>
        <dbReference type="ARBA" id="ARBA00023125"/>
    </source>
</evidence>
<keyword evidence="2" id="KW-0680">Restriction system</keyword>
<dbReference type="GO" id="GO:0004519">
    <property type="term" value="F:endonuclease activity"/>
    <property type="evidence" value="ECO:0007669"/>
    <property type="project" value="UniProtKB-KW"/>
</dbReference>
<dbReference type="STRING" id="311334.SAMN05421846_11073"/>
<gene>
    <name evidence="5" type="ORF">SAMN05421846_11073</name>
</gene>
<dbReference type="CDD" id="cd17253">
    <property type="entry name" value="RMtype1_S_Eco933I-TRD2-CR2_like"/>
    <property type="match status" value="1"/>
</dbReference>
<keyword evidence="5" id="KW-0378">Hydrolase</keyword>
<dbReference type="PANTHER" id="PTHR43140:SF1">
    <property type="entry name" value="TYPE I RESTRICTION ENZYME ECOKI SPECIFICITY SUBUNIT"/>
    <property type="match status" value="1"/>
</dbReference>
<evidence type="ECO:0000256" key="2">
    <source>
        <dbReference type="ARBA" id="ARBA00022747"/>
    </source>
</evidence>
<protein>
    <submittedName>
        <fullName evidence="5">Restriction endonuclease S subunit</fullName>
    </submittedName>
</protein>
<evidence type="ECO:0000313" key="6">
    <source>
        <dbReference type="Proteomes" id="UP000198869"/>
    </source>
</evidence>
<dbReference type="Gene3D" id="3.90.220.20">
    <property type="entry name" value="DNA methylase specificity domains"/>
    <property type="match status" value="2"/>
</dbReference>
<dbReference type="InterPro" id="IPR000055">
    <property type="entry name" value="Restrct_endonuc_typeI_TRD"/>
</dbReference>
<dbReference type="Pfam" id="PF01420">
    <property type="entry name" value="Methylase_S"/>
    <property type="match status" value="2"/>
</dbReference>
<dbReference type="GO" id="GO:0003677">
    <property type="term" value="F:DNA binding"/>
    <property type="evidence" value="ECO:0007669"/>
    <property type="project" value="UniProtKB-KW"/>
</dbReference>
<sequence length="567" mass="63851">MSDTLPKHWKMVPLGDFCSLSYGKGLSTKEMSKEGYSVYGANGVIGFYQDFMFSDSKLIIASRGTIGQLHRTVPNSYVTSNSIIIESLIPEITDDFLEIAIKSVDKSIIITGSAQPQITIQNLRTLKVPIPSIAEQTIIVKKVGTALSTINNYLPKLEAIPKTVFKLKRKIINDAARGYLTNTNQGLKDNTELIDLLTDYFNQRIEANSKVKLSTDAFDFVENTEITVPKNWVWSRLINVAEVIGGVTKGRKLDGRETIQLPYLRVANVQDGFLDLNEIKYIEVLSSDLDKYKLLYGDILFTEGGDRDKLGRGTVWKNEINDCIHQNHIFRARVFSQYINPEYISIYTKSDDAKDYFFSNASQTVNLASINLTSLSNIPIPIPPIAEQNSIVSIVNTAIQNLDNIIAKYSKALELIKRTESLIYKKAFSGFFSSHISTHNDALVYIDKVNVSSRINKARSKLNQNSNILNKLNEHHKKDSTKDIDHENKLKNPKKINKFMKAKPIEKSSELIARLENLGGVANPEELLIACRLENEIDIFYDLLREARNKKLIEVPIGENGAIKLLK</sequence>